<proteinExistence type="predicted"/>
<dbReference type="PANTHER" id="PTHR32089:SF120">
    <property type="entry name" value="METHYL-ACCEPTING CHEMOTAXIS PROTEIN TLPQ"/>
    <property type="match status" value="1"/>
</dbReference>
<dbReference type="SMART" id="SM00283">
    <property type="entry name" value="MA"/>
    <property type="match status" value="1"/>
</dbReference>
<dbReference type="EMBL" id="MLJW01000367">
    <property type="protein sequence ID" value="OIQ88569.1"/>
    <property type="molecule type" value="Genomic_DNA"/>
</dbReference>
<reference evidence="3" key="1">
    <citation type="submission" date="2016-10" db="EMBL/GenBank/DDBJ databases">
        <title>Sequence of Gallionella enrichment culture.</title>
        <authorList>
            <person name="Poehlein A."/>
            <person name="Muehling M."/>
            <person name="Daniel R."/>
        </authorList>
    </citation>
    <scope>NUCLEOTIDE SEQUENCE</scope>
</reference>
<evidence type="ECO:0000256" key="1">
    <source>
        <dbReference type="ARBA" id="ARBA00023224"/>
    </source>
</evidence>
<dbReference type="InterPro" id="IPR004089">
    <property type="entry name" value="MCPsignal_dom"/>
</dbReference>
<comment type="caution">
    <text evidence="3">The sequence shown here is derived from an EMBL/GenBank/DDBJ whole genome shotgun (WGS) entry which is preliminary data.</text>
</comment>
<dbReference type="SUPFAM" id="SSF58104">
    <property type="entry name" value="Methyl-accepting chemotaxis protein (MCP) signaling domain"/>
    <property type="match status" value="1"/>
</dbReference>
<dbReference type="Pfam" id="PF00015">
    <property type="entry name" value="MCPsignal"/>
    <property type="match status" value="1"/>
</dbReference>
<sequence length="495" mass="53606">MPYPTPSAPDAAPVDLREHAIAAQPQPWRALLGRFRGFIDHVSANANEVASALARMSLHARQTLTQTTAHAHEQTRSLGEVGDELHALADASSSAEAQLRALDGEIGQINGLASGGATQSEAMRALFAALVERNARNHDELEALRRQFDGVVHQVGKIRTIAERVNLLALNAAIEAARAGDAGRGFAVVADEIRNLARATEGTVRDIGGEVDTIQRTVRRSADAAQQFAEDMRSSQGRMHGLAGDFNAIAAGVARIAAQTASTSSTFAEQGGKLRGLQGHFDRMAMQVRTFGDEHVDEAQQFARDLDAALGKSQQLFESSTEYLTDSSSSRMVQDIGERAAAFAALLEQALSDGELDEAALFDDHYVPIPGTDPLRCTTRYMAWFRQHVQAFEDAYLASSPRYKAAVAIDRNAYAAVSNSVTDRPLTGNPDHDRVHNRSQRRFDDPVVVAAARQAEGVMLQVYARDNGEVMSVLSHPVYVRQRHWGALFLGFSAG</sequence>
<dbReference type="PROSITE" id="PS50111">
    <property type="entry name" value="CHEMOTAXIS_TRANSDUC_2"/>
    <property type="match status" value="1"/>
</dbReference>
<evidence type="ECO:0000259" key="2">
    <source>
        <dbReference type="PROSITE" id="PS50111"/>
    </source>
</evidence>
<protein>
    <submittedName>
        <fullName evidence="3">Methyl-accepting chemotaxis protein 4</fullName>
    </submittedName>
</protein>
<accession>A0A1J5QXY3</accession>
<dbReference type="AlphaFoldDB" id="A0A1J5QXY3"/>
<gene>
    <name evidence="3" type="primary">mcp4_25</name>
    <name evidence="3" type="ORF">GALL_295480</name>
</gene>
<dbReference type="Gene3D" id="1.10.287.950">
    <property type="entry name" value="Methyl-accepting chemotaxis protein"/>
    <property type="match status" value="1"/>
</dbReference>
<feature type="domain" description="Methyl-accepting transducer" evidence="2">
    <location>
        <begin position="49"/>
        <end position="285"/>
    </location>
</feature>
<dbReference type="PANTHER" id="PTHR32089">
    <property type="entry name" value="METHYL-ACCEPTING CHEMOTAXIS PROTEIN MCPB"/>
    <property type="match status" value="1"/>
</dbReference>
<name>A0A1J5QXY3_9ZZZZ</name>
<dbReference type="GO" id="GO:0007165">
    <property type="term" value="P:signal transduction"/>
    <property type="evidence" value="ECO:0007669"/>
    <property type="project" value="UniProtKB-KW"/>
</dbReference>
<organism evidence="3">
    <name type="scientific">mine drainage metagenome</name>
    <dbReference type="NCBI Taxonomy" id="410659"/>
    <lineage>
        <taxon>unclassified sequences</taxon>
        <taxon>metagenomes</taxon>
        <taxon>ecological metagenomes</taxon>
    </lineage>
</organism>
<keyword evidence="1" id="KW-0807">Transducer</keyword>
<dbReference type="GO" id="GO:0016020">
    <property type="term" value="C:membrane"/>
    <property type="evidence" value="ECO:0007669"/>
    <property type="project" value="InterPro"/>
</dbReference>
<evidence type="ECO:0000313" key="3">
    <source>
        <dbReference type="EMBL" id="OIQ88569.1"/>
    </source>
</evidence>